<dbReference type="InterPro" id="IPR050638">
    <property type="entry name" value="AA-Vitamin_Transporters"/>
</dbReference>
<feature type="transmembrane region" description="Helical" evidence="6">
    <location>
        <begin position="312"/>
        <end position="331"/>
    </location>
</feature>
<protein>
    <submittedName>
        <fullName evidence="8">Permease of the drug/metabolite transporter (DMT) superfamily</fullName>
    </submittedName>
</protein>
<dbReference type="STRING" id="1220495.SAMN05216288_3162"/>
<sequence length="368" mass="40060">MWAHRKNNGAGNASLKGGICSLRVFIALADNRYALSGLDYISRNCQHHNGDSSNWQIPFMETRKNIDGLAGGLMVGLCMIWGMQQVVLKAAADDVAPVLMLALRSGIAALLVAMLMLWRRDGLGVRAGNWRPGLVVGSLFAIEFMLVGEGLRHTSASHMVIFLYTAPIFAALGLQWRLPAERLKPLQWLGIGIAFIGIVVSFAGRSGGVETQDTGRQLYGDFLGLLGAMAWGATTVVVRCSRLSNAPVTQTLFYQLLGGFVLLILVCVVTDQLRFNPTPIAIGGLIFQALLVSFASFLAWFWLLRNYLASRLGVLSFMTPMFGIVFGVVLLGEPVEANFVIGALLVLCGILLVSGYEWLSQLLKRRAR</sequence>
<proteinExistence type="inferred from homology"/>
<evidence type="ECO:0000313" key="9">
    <source>
        <dbReference type="Proteomes" id="UP000184305"/>
    </source>
</evidence>
<evidence type="ECO:0000256" key="3">
    <source>
        <dbReference type="ARBA" id="ARBA00022692"/>
    </source>
</evidence>
<comment type="subcellular location">
    <subcellularLocation>
        <location evidence="1">Membrane</location>
        <topology evidence="1">Multi-pass membrane protein</topology>
    </subcellularLocation>
</comment>
<feature type="transmembrane region" description="Helical" evidence="6">
    <location>
        <begin position="66"/>
        <end position="83"/>
    </location>
</feature>
<dbReference type="InterPro" id="IPR000620">
    <property type="entry name" value="EamA_dom"/>
</dbReference>
<feature type="domain" description="EamA" evidence="7">
    <location>
        <begin position="219"/>
        <end position="354"/>
    </location>
</feature>
<gene>
    <name evidence="8" type="ORF">SAMN05216288_3162</name>
</gene>
<organism evidence="8 9">
    <name type="scientific">Phytopseudomonas punonensis</name>
    <dbReference type="NCBI Taxonomy" id="1220495"/>
    <lineage>
        <taxon>Bacteria</taxon>
        <taxon>Pseudomonadati</taxon>
        <taxon>Pseudomonadota</taxon>
        <taxon>Gammaproteobacteria</taxon>
        <taxon>Pseudomonadales</taxon>
        <taxon>Pseudomonadaceae</taxon>
        <taxon>Phytopseudomonas</taxon>
    </lineage>
</organism>
<dbReference type="EMBL" id="FRBQ01000003">
    <property type="protein sequence ID" value="SHM14653.1"/>
    <property type="molecule type" value="Genomic_DNA"/>
</dbReference>
<accession>A0A1M7GED2</accession>
<comment type="similarity">
    <text evidence="2">Belongs to the EamA transporter family.</text>
</comment>
<keyword evidence="9" id="KW-1185">Reference proteome</keyword>
<dbReference type="PANTHER" id="PTHR32322">
    <property type="entry name" value="INNER MEMBRANE TRANSPORTER"/>
    <property type="match status" value="1"/>
</dbReference>
<keyword evidence="4 6" id="KW-1133">Transmembrane helix</keyword>
<dbReference type="PANTHER" id="PTHR32322:SF2">
    <property type="entry name" value="EAMA DOMAIN-CONTAINING PROTEIN"/>
    <property type="match status" value="1"/>
</dbReference>
<evidence type="ECO:0000256" key="6">
    <source>
        <dbReference type="SAM" id="Phobius"/>
    </source>
</evidence>
<evidence type="ECO:0000259" key="7">
    <source>
        <dbReference type="Pfam" id="PF00892"/>
    </source>
</evidence>
<dbReference type="GO" id="GO:0016020">
    <property type="term" value="C:membrane"/>
    <property type="evidence" value="ECO:0007669"/>
    <property type="project" value="UniProtKB-SubCell"/>
</dbReference>
<dbReference type="AlphaFoldDB" id="A0A1M7GED2"/>
<feature type="transmembrane region" description="Helical" evidence="6">
    <location>
        <begin position="279"/>
        <end position="303"/>
    </location>
</feature>
<reference evidence="9" key="1">
    <citation type="submission" date="2016-11" db="EMBL/GenBank/DDBJ databases">
        <authorList>
            <person name="Varghese N."/>
            <person name="Submissions S."/>
        </authorList>
    </citation>
    <scope>NUCLEOTIDE SEQUENCE [LARGE SCALE GENOMIC DNA]</scope>
    <source>
        <strain evidence="9">CECT 8089</strain>
    </source>
</reference>
<evidence type="ECO:0000256" key="4">
    <source>
        <dbReference type="ARBA" id="ARBA00022989"/>
    </source>
</evidence>
<dbReference type="InterPro" id="IPR037185">
    <property type="entry name" value="EmrE-like"/>
</dbReference>
<feature type="transmembrane region" description="Helical" evidence="6">
    <location>
        <begin position="252"/>
        <end position="273"/>
    </location>
</feature>
<feature type="transmembrane region" description="Helical" evidence="6">
    <location>
        <begin position="130"/>
        <end position="148"/>
    </location>
</feature>
<feature type="transmembrane region" description="Helical" evidence="6">
    <location>
        <begin position="186"/>
        <end position="203"/>
    </location>
</feature>
<evidence type="ECO:0000313" key="8">
    <source>
        <dbReference type="EMBL" id="SHM14653.1"/>
    </source>
</evidence>
<dbReference type="Proteomes" id="UP000184305">
    <property type="component" value="Unassembled WGS sequence"/>
</dbReference>
<evidence type="ECO:0000256" key="1">
    <source>
        <dbReference type="ARBA" id="ARBA00004141"/>
    </source>
</evidence>
<dbReference type="Pfam" id="PF00892">
    <property type="entry name" value="EamA"/>
    <property type="match status" value="2"/>
</dbReference>
<keyword evidence="3 6" id="KW-0812">Transmembrane</keyword>
<dbReference type="SUPFAM" id="SSF103481">
    <property type="entry name" value="Multidrug resistance efflux transporter EmrE"/>
    <property type="match status" value="2"/>
</dbReference>
<feature type="transmembrane region" description="Helical" evidence="6">
    <location>
        <begin position="223"/>
        <end position="240"/>
    </location>
</feature>
<feature type="transmembrane region" description="Helical" evidence="6">
    <location>
        <begin position="154"/>
        <end position="174"/>
    </location>
</feature>
<keyword evidence="5 6" id="KW-0472">Membrane</keyword>
<evidence type="ECO:0000256" key="5">
    <source>
        <dbReference type="ARBA" id="ARBA00023136"/>
    </source>
</evidence>
<name>A0A1M7GED2_9GAMM</name>
<feature type="transmembrane region" description="Helical" evidence="6">
    <location>
        <begin position="337"/>
        <end position="359"/>
    </location>
</feature>
<feature type="domain" description="EamA" evidence="7">
    <location>
        <begin position="73"/>
        <end position="201"/>
    </location>
</feature>
<feature type="transmembrane region" description="Helical" evidence="6">
    <location>
        <begin position="95"/>
        <end position="118"/>
    </location>
</feature>
<evidence type="ECO:0000256" key="2">
    <source>
        <dbReference type="ARBA" id="ARBA00007362"/>
    </source>
</evidence>